<dbReference type="RefSeq" id="WP_160067868.1">
    <property type="nucleotide sequence ID" value="NZ_WUYX01000071.1"/>
</dbReference>
<feature type="compositionally biased region" description="Acidic residues" evidence="1">
    <location>
        <begin position="218"/>
        <end position="228"/>
    </location>
</feature>
<dbReference type="Proteomes" id="UP000434101">
    <property type="component" value="Unassembled WGS sequence"/>
</dbReference>
<comment type="caution">
    <text evidence="2">The sequence shown here is derived from an EMBL/GenBank/DDBJ whole genome shotgun (WGS) entry which is preliminary data.</text>
</comment>
<accession>A0A6B0VSW5</accession>
<organism evidence="2 3">
    <name type="scientific">Natronorubrum halalkaliphilum</name>
    <dbReference type="NCBI Taxonomy" id="2691917"/>
    <lineage>
        <taxon>Archaea</taxon>
        <taxon>Methanobacteriati</taxon>
        <taxon>Methanobacteriota</taxon>
        <taxon>Stenosarchaea group</taxon>
        <taxon>Halobacteria</taxon>
        <taxon>Halobacteriales</taxon>
        <taxon>Natrialbaceae</taxon>
        <taxon>Natronorubrum</taxon>
    </lineage>
</organism>
<evidence type="ECO:0000313" key="2">
    <source>
        <dbReference type="EMBL" id="MXV64505.1"/>
    </source>
</evidence>
<feature type="compositionally biased region" description="Basic and acidic residues" evidence="1">
    <location>
        <begin position="161"/>
        <end position="180"/>
    </location>
</feature>
<keyword evidence="3" id="KW-1185">Reference proteome</keyword>
<dbReference type="AlphaFoldDB" id="A0A6B0VSW5"/>
<proteinExistence type="predicted"/>
<feature type="compositionally biased region" description="Acidic residues" evidence="1">
    <location>
        <begin position="181"/>
        <end position="190"/>
    </location>
</feature>
<feature type="compositionally biased region" description="Acidic residues" evidence="1">
    <location>
        <begin position="236"/>
        <end position="261"/>
    </location>
</feature>
<feature type="compositionally biased region" description="Basic and acidic residues" evidence="1">
    <location>
        <begin position="106"/>
        <end position="129"/>
    </location>
</feature>
<dbReference type="EMBL" id="WUYX01000071">
    <property type="protein sequence ID" value="MXV64505.1"/>
    <property type="molecule type" value="Genomic_DNA"/>
</dbReference>
<dbReference type="OrthoDB" id="177940at2157"/>
<name>A0A6B0VSW5_9EURY</name>
<evidence type="ECO:0000313" key="3">
    <source>
        <dbReference type="Proteomes" id="UP000434101"/>
    </source>
</evidence>
<sequence>MSEEHDHDLTPDVSTETIERIDELEAESPMEMAQAVATDRNIRELLPFAGGGLLLLSALRSLGNGQLRALPKGAAAAALLSYGLRKRRSSEPETFGPDTGGIEGGTDGKDSSDQAHAAANREDAGHESQIDASGDVSESAQLGEEGETGSRVEFTENPEQSEPRTKPAQVGEDKDPRREADDDDEVEVDVSDTAMAEEVAEATGPDPEQAQPSQTDGIEPEETPEEDASDMKVEPGEDADSTETEDDASEGDEDEDEDGDQ</sequence>
<reference evidence="2 3" key="1">
    <citation type="submission" date="2020-01" db="EMBL/GenBank/DDBJ databases">
        <title>Natronorubrum sp. JWXQ-INN 674 isolated from Inner Mongolia Autonomous Region of China.</title>
        <authorList>
            <person name="Xue Q."/>
        </authorList>
    </citation>
    <scope>NUCLEOTIDE SEQUENCE [LARGE SCALE GENOMIC DNA]</scope>
    <source>
        <strain evidence="2 3">JWXQ-INN-674</strain>
    </source>
</reference>
<protein>
    <submittedName>
        <fullName evidence="2">Uncharacterized protein</fullName>
    </submittedName>
</protein>
<gene>
    <name evidence="2" type="ORF">GS429_21010</name>
</gene>
<evidence type="ECO:0000256" key="1">
    <source>
        <dbReference type="SAM" id="MobiDB-lite"/>
    </source>
</evidence>
<feature type="region of interest" description="Disordered" evidence="1">
    <location>
        <begin position="86"/>
        <end position="261"/>
    </location>
</feature>